<keyword evidence="1" id="KW-0812">Transmembrane</keyword>
<evidence type="ECO:0000313" key="3">
    <source>
        <dbReference type="Proteomes" id="UP000005237"/>
    </source>
</evidence>
<sequence>MVASLSFLKSKHTLMDPFFFLTSTMGLVQGVLLLVILPDLRKALMFFSNSAWYFTGTRYGLPFTGTSVLV</sequence>
<reference evidence="2" key="2">
    <citation type="submission" date="2022-06" db="UniProtKB">
        <authorList>
            <consortium name="EnsemblMetazoa"/>
        </authorList>
    </citation>
    <scope>IDENTIFICATION</scope>
    <source>
        <strain evidence="2">DF5081</strain>
    </source>
</reference>
<reference evidence="3" key="1">
    <citation type="submission" date="2010-08" db="EMBL/GenBank/DDBJ databases">
        <authorList>
            <consortium name="Caenorhabditis japonica Sequencing Consortium"/>
            <person name="Wilson R.K."/>
        </authorList>
    </citation>
    <scope>NUCLEOTIDE SEQUENCE [LARGE SCALE GENOMIC DNA]</scope>
    <source>
        <strain evidence="3">DF5081</strain>
    </source>
</reference>
<keyword evidence="1" id="KW-0472">Membrane</keyword>
<proteinExistence type="predicted"/>
<dbReference type="AlphaFoldDB" id="A0A8R1IMK0"/>
<evidence type="ECO:0000256" key="1">
    <source>
        <dbReference type="SAM" id="Phobius"/>
    </source>
</evidence>
<evidence type="ECO:0000313" key="2">
    <source>
        <dbReference type="EnsemblMetazoa" id="CJA36994.1"/>
    </source>
</evidence>
<dbReference type="EnsemblMetazoa" id="CJA36994.1">
    <property type="protein sequence ID" value="CJA36994.1"/>
    <property type="gene ID" value="WBGene00212841"/>
</dbReference>
<dbReference type="Proteomes" id="UP000005237">
    <property type="component" value="Unassembled WGS sequence"/>
</dbReference>
<name>A0A8R1IMK0_CAEJA</name>
<organism evidence="2 3">
    <name type="scientific">Caenorhabditis japonica</name>
    <dbReference type="NCBI Taxonomy" id="281687"/>
    <lineage>
        <taxon>Eukaryota</taxon>
        <taxon>Metazoa</taxon>
        <taxon>Ecdysozoa</taxon>
        <taxon>Nematoda</taxon>
        <taxon>Chromadorea</taxon>
        <taxon>Rhabditida</taxon>
        <taxon>Rhabditina</taxon>
        <taxon>Rhabditomorpha</taxon>
        <taxon>Rhabditoidea</taxon>
        <taxon>Rhabditidae</taxon>
        <taxon>Peloderinae</taxon>
        <taxon>Caenorhabditis</taxon>
    </lineage>
</organism>
<keyword evidence="1" id="KW-1133">Transmembrane helix</keyword>
<accession>A0A8R1IMK0</accession>
<feature type="transmembrane region" description="Helical" evidence="1">
    <location>
        <begin position="18"/>
        <end position="37"/>
    </location>
</feature>
<keyword evidence="3" id="KW-1185">Reference proteome</keyword>
<protein>
    <submittedName>
        <fullName evidence="2">Uncharacterized protein</fullName>
    </submittedName>
</protein>